<evidence type="ECO:0000256" key="5">
    <source>
        <dbReference type="ARBA" id="ARBA00022839"/>
    </source>
</evidence>
<evidence type="ECO:0000256" key="2">
    <source>
        <dbReference type="ARBA" id="ARBA00019841"/>
    </source>
</evidence>
<dbReference type="Pfam" id="PF01368">
    <property type="entry name" value="DHH"/>
    <property type="match status" value="1"/>
</dbReference>
<dbReference type="GO" id="GO:0003676">
    <property type="term" value="F:nucleic acid binding"/>
    <property type="evidence" value="ECO:0007669"/>
    <property type="project" value="InterPro"/>
</dbReference>
<dbReference type="EMBL" id="BMQL01000091">
    <property type="protein sequence ID" value="GGR39006.1"/>
    <property type="molecule type" value="Genomic_DNA"/>
</dbReference>
<keyword evidence="3" id="KW-0540">Nuclease</keyword>
<dbReference type="Pfam" id="PF17768">
    <property type="entry name" value="RecJ_OB"/>
    <property type="match status" value="1"/>
</dbReference>
<dbReference type="InterPro" id="IPR041122">
    <property type="entry name" value="RecJ_OB"/>
</dbReference>
<comment type="similarity">
    <text evidence="1">Belongs to the RecJ family.</text>
</comment>
<evidence type="ECO:0000259" key="7">
    <source>
        <dbReference type="Pfam" id="PF02272"/>
    </source>
</evidence>
<protein>
    <recommendedName>
        <fullName evidence="2">Single-stranded-DNA-specific exonuclease RecJ</fullName>
    </recommendedName>
</protein>
<dbReference type="InterPro" id="IPR048918">
    <property type="entry name" value="RecJ_C_deino"/>
</dbReference>
<dbReference type="GO" id="GO:0004527">
    <property type="term" value="F:exonuclease activity"/>
    <property type="evidence" value="ECO:0007669"/>
    <property type="project" value="UniProtKB-KW"/>
</dbReference>
<dbReference type="Pfam" id="PF02272">
    <property type="entry name" value="DHHA1"/>
    <property type="match status" value="1"/>
</dbReference>
<gene>
    <name evidence="10" type="ORF">GCM10008957_54940</name>
</gene>
<organism evidence="10 11">
    <name type="scientific">Deinococcus ruber</name>
    <dbReference type="NCBI Taxonomy" id="1848197"/>
    <lineage>
        <taxon>Bacteria</taxon>
        <taxon>Thermotogati</taxon>
        <taxon>Deinococcota</taxon>
        <taxon>Deinococci</taxon>
        <taxon>Deinococcales</taxon>
        <taxon>Deinococcaceae</taxon>
        <taxon>Deinococcus</taxon>
    </lineage>
</organism>
<dbReference type="Gene3D" id="3.90.1640.30">
    <property type="match status" value="1"/>
</dbReference>
<keyword evidence="5 10" id="KW-0269">Exonuclease</keyword>
<dbReference type="SUPFAM" id="SSF64182">
    <property type="entry name" value="DHH phosphoesterases"/>
    <property type="match status" value="1"/>
</dbReference>
<dbReference type="Pfam" id="PF20748">
    <property type="entry name" value="RecJ_C_Deinoc"/>
    <property type="match status" value="1"/>
</dbReference>
<feature type="domain" description="DHHA1" evidence="7">
    <location>
        <begin position="340"/>
        <end position="427"/>
    </location>
</feature>
<name>A0A918KX62_9DEIO</name>
<dbReference type="InterPro" id="IPR038763">
    <property type="entry name" value="DHH_sf"/>
</dbReference>
<evidence type="ECO:0000313" key="11">
    <source>
        <dbReference type="Proteomes" id="UP000603865"/>
    </source>
</evidence>
<evidence type="ECO:0000259" key="9">
    <source>
        <dbReference type="Pfam" id="PF20748"/>
    </source>
</evidence>
<dbReference type="PANTHER" id="PTHR30255">
    <property type="entry name" value="SINGLE-STRANDED-DNA-SPECIFIC EXONUCLEASE RECJ"/>
    <property type="match status" value="1"/>
</dbReference>
<proteinExistence type="inferred from homology"/>
<dbReference type="RefSeq" id="WP_189093721.1">
    <property type="nucleotide sequence ID" value="NZ_BMQL01000091.1"/>
</dbReference>
<feature type="domain" description="Single-stranded-DNA-specific exonuclease RecJ C-terminal" evidence="9">
    <location>
        <begin position="549"/>
        <end position="684"/>
    </location>
</feature>
<accession>A0A918KX62</accession>
<dbReference type="PANTHER" id="PTHR30255:SF2">
    <property type="entry name" value="SINGLE-STRANDED-DNA-SPECIFIC EXONUCLEASE RECJ"/>
    <property type="match status" value="1"/>
</dbReference>
<dbReference type="Proteomes" id="UP000603865">
    <property type="component" value="Unassembled WGS sequence"/>
</dbReference>
<evidence type="ECO:0000256" key="1">
    <source>
        <dbReference type="ARBA" id="ARBA00005915"/>
    </source>
</evidence>
<dbReference type="InterPro" id="IPR001667">
    <property type="entry name" value="DDH_dom"/>
</dbReference>
<feature type="domain" description="RecJ OB" evidence="8">
    <location>
        <begin position="441"/>
        <end position="534"/>
    </location>
</feature>
<dbReference type="InterPro" id="IPR003156">
    <property type="entry name" value="DHHA1_dom"/>
</dbReference>
<reference evidence="10" key="1">
    <citation type="journal article" date="2014" name="Int. J. Syst. Evol. Microbiol.">
        <title>Complete genome sequence of Corynebacterium casei LMG S-19264T (=DSM 44701T), isolated from a smear-ripened cheese.</title>
        <authorList>
            <consortium name="US DOE Joint Genome Institute (JGI-PGF)"/>
            <person name="Walter F."/>
            <person name="Albersmeier A."/>
            <person name="Kalinowski J."/>
            <person name="Ruckert C."/>
        </authorList>
    </citation>
    <scope>NUCLEOTIDE SEQUENCE</scope>
    <source>
        <strain evidence="10">JCM 31311</strain>
    </source>
</reference>
<comment type="caution">
    <text evidence="10">The sequence shown here is derived from an EMBL/GenBank/DDBJ whole genome shotgun (WGS) entry which is preliminary data.</text>
</comment>
<dbReference type="Gene3D" id="3.10.310.30">
    <property type="match status" value="1"/>
</dbReference>
<feature type="domain" description="DDH" evidence="6">
    <location>
        <begin position="79"/>
        <end position="226"/>
    </location>
</feature>
<evidence type="ECO:0000259" key="6">
    <source>
        <dbReference type="Pfam" id="PF01368"/>
    </source>
</evidence>
<sequence length="692" mass="74693">MKLTNAAIPSTRWRLARPASRAELLERMDEFGVSPMLAQVLHARGLSRAHLYPRRTLTPNPGIVEAARRIVQAIRHDKKIRVHGDYDADGVSATALLVLGLRKLGADIHGFIPHRLKDGYGIHPDKVAQHAEACDLLITVDCGVSNAAEVQSLLAAGIEVIVTDHHLPPANFPDCLVVHPHLTPHYDPALHNLTGAGVAYHLLWAVHEELHEPEPMHLAPLATLGTVADVAPLLGENRALVLAGLSLFPETELPGLKVLLEGKGLTSVSARDVAFILAPRINAAGRLGEADLALELLTTDSPRRAEELAIYLETRNNERRVLQDAMFEQALLLADPADPAIVVTHEGWHAGIMGIVAAKLLETYHKPVYIVAEGKGSVRSTPGISAVGGLHHAAAHLKRYGGHPAAAGFALKDGQYDKLRDSLHEYARQFPRPVPELHLEASLPAWAVTAPLWAELEGLQPFGEGFPDPLWHLSGELESARMVGKTASTLQFVLKGVKGVKYRESAPGAGVRDLAAKVQLNSFRGVEKVELMLEGLRPLAKLELAGSPDTVPADFQRLKPVDGVAHLRTGASAYATGSVAAYLQDNVPGVRLLESGQALSGEVVLYALPPEADLTAWLSSGRVSFAWGPKTLEQLEASFNGRERGNEAKADAYRRWQWAQLYQHLDDAGWAQAVLGMTGMKVEEAELAGVAD</sequence>
<dbReference type="InterPro" id="IPR051673">
    <property type="entry name" value="SSDNA_exonuclease_RecJ"/>
</dbReference>
<evidence type="ECO:0000256" key="4">
    <source>
        <dbReference type="ARBA" id="ARBA00022801"/>
    </source>
</evidence>
<keyword evidence="4" id="KW-0378">Hydrolase</keyword>
<evidence type="ECO:0000313" key="10">
    <source>
        <dbReference type="EMBL" id="GGR39006.1"/>
    </source>
</evidence>
<evidence type="ECO:0000256" key="3">
    <source>
        <dbReference type="ARBA" id="ARBA00022722"/>
    </source>
</evidence>
<keyword evidence="11" id="KW-1185">Reference proteome</keyword>
<evidence type="ECO:0000259" key="8">
    <source>
        <dbReference type="Pfam" id="PF17768"/>
    </source>
</evidence>
<dbReference type="AlphaFoldDB" id="A0A918KX62"/>
<reference evidence="10" key="2">
    <citation type="submission" date="2020-09" db="EMBL/GenBank/DDBJ databases">
        <authorList>
            <person name="Sun Q."/>
            <person name="Ohkuma M."/>
        </authorList>
    </citation>
    <scope>NUCLEOTIDE SEQUENCE</scope>
    <source>
        <strain evidence="10">JCM 31311</strain>
    </source>
</reference>